<dbReference type="Proteomes" id="UP000016931">
    <property type="component" value="Unassembled WGS sequence"/>
</dbReference>
<keyword evidence="8" id="KW-1185">Reference proteome</keyword>
<dbReference type="HOGENOM" id="CLU_016392_1_0_1"/>
<feature type="compositionally biased region" description="Polar residues" evidence="5">
    <location>
        <begin position="650"/>
        <end position="659"/>
    </location>
</feature>
<dbReference type="Pfam" id="PF08167">
    <property type="entry name" value="RIX1"/>
    <property type="match status" value="1"/>
</dbReference>
<dbReference type="InterPro" id="IPR016024">
    <property type="entry name" value="ARM-type_fold"/>
</dbReference>
<feature type="compositionally biased region" description="Basic and acidic residues" evidence="5">
    <location>
        <begin position="626"/>
        <end position="642"/>
    </location>
</feature>
<feature type="domain" description="Pre-rRNA-processing protein RIX1 N-terminal" evidence="6">
    <location>
        <begin position="8"/>
        <end position="205"/>
    </location>
</feature>
<dbReference type="GO" id="GO:0005634">
    <property type="term" value="C:nucleus"/>
    <property type="evidence" value="ECO:0007669"/>
    <property type="project" value="UniProtKB-SubCell"/>
</dbReference>
<feature type="region of interest" description="Disordered" evidence="5">
    <location>
        <begin position="732"/>
        <end position="775"/>
    </location>
</feature>
<gene>
    <name evidence="7" type="ORF">SEPMUDRAFT_133731</name>
</gene>
<sequence>MAQSTATLRALTYRLTSTPTQQLPAIIPQIAGALWNCKDILSISTDSKAAGEAATAVHRFKTQLNTLLQDRTVEGRWAAVVLTKAVIEAGGLEVLSKSNPWVKHLLGILKRPDPPTTRSLVVITLTRIFMLTWSYSNLIREITTPALTTFIPTCISNIENKRCSAGELQTVLEAFAILIPKHPTIFRQNENNIRSICTAALSSGSIPTQVRQYSQDHQKAARRLLVLLHHCAPKQGGSDKWVETLKSTVEAVHATCDHVFRAVHEDWQSVAGVKSSVSAQRVLSGTIEVESEDAVGLAPWKGVYAGAERVVSLLNLLKSHLTTATSATMTVRIGLVSDLLTRLFGVVVPYHGKQDFVKINNQVLKEEREALFAVLPRIHVASIELSRTLISRLSSTSVGGCQIAIDQVMYVFHAESSDAQVRSAIYELLSAIFEISGPSMGRTEVGEVSSVLRSCCLDLLPDAKDAVGPDAKTNGQVGGIKQQLGLAGGQILQSDNAGQNELLRAAQALLRTALLRIDALPSQLRALVDRTAALTRNHPLLQASVMNPPAKRSVAGSAPASLLPVLAREYSRTVEVEVLLRPRLPVIGKKSSNQSGRFDDDEDEDEDEEDEDAGAGDDEGADQDEGGLRQDEEAVEAAKEDPTTDLLDTLGQNASLEPSISTTTTAKSLFASENAIGKRRATDEVADLSAKRLRASPEAARSPGLSTSTQPTGSLAEVVVSRQALAVPVVPASSAPTVGSYHTATADDSEDDSDFEIPTIHVGDSDQDEEEDDEE</sequence>
<name>N1QEX3_SPHMS</name>
<reference evidence="7 8" key="1">
    <citation type="journal article" date="2012" name="PLoS Pathog.">
        <title>Diverse lifestyles and strategies of plant pathogenesis encoded in the genomes of eighteen Dothideomycetes fungi.</title>
        <authorList>
            <person name="Ohm R.A."/>
            <person name="Feau N."/>
            <person name="Henrissat B."/>
            <person name="Schoch C.L."/>
            <person name="Horwitz B.A."/>
            <person name="Barry K.W."/>
            <person name="Condon B.J."/>
            <person name="Copeland A.C."/>
            <person name="Dhillon B."/>
            <person name="Glaser F."/>
            <person name="Hesse C.N."/>
            <person name="Kosti I."/>
            <person name="LaButti K."/>
            <person name="Lindquist E.A."/>
            <person name="Lucas S."/>
            <person name="Salamov A.A."/>
            <person name="Bradshaw R.E."/>
            <person name="Ciuffetti L."/>
            <person name="Hamelin R.C."/>
            <person name="Kema G.H.J."/>
            <person name="Lawrence C."/>
            <person name="Scott J.A."/>
            <person name="Spatafora J.W."/>
            <person name="Turgeon B.G."/>
            <person name="de Wit P.J.G.M."/>
            <person name="Zhong S."/>
            <person name="Goodwin S.B."/>
            <person name="Grigoriev I.V."/>
        </authorList>
    </citation>
    <scope>NUCLEOTIDE SEQUENCE [LARGE SCALE GENOMIC DNA]</scope>
    <source>
        <strain evidence="7 8">SO2202</strain>
    </source>
</reference>
<dbReference type="RefSeq" id="XP_016759849.1">
    <property type="nucleotide sequence ID" value="XM_016902581.1"/>
</dbReference>
<dbReference type="GO" id="GO:0006364">
    <property type="term" value="P:rRNA processing"/>
    <property type="evidence" value="ECO:0007669"/>
    <property type="project" value="TreeGrafter"/>
</dbReference>
<evidence type="ECO:0000256" key="4">
    <source>
        <dbReference type="ARBA" id="ARBA00023242"/>
    </source>
</evidence>
<evidence type="ECO:0000256" key="2">
    <source>
        <dbReference type="ARBA" id="ARBA00010511"/>
    </source>
</evidence>
<evidence type="ECO:0000313" key="8">
    <source>
        <dbReference type="Proteomes" id="UP000016931"/>
    </source>
</evidence>
<dbReference type="GeneID" id="27899718"/>
<dbReference type="OrthoDB" id="20900at2759"/>
<feature type="compositionally biased region" description="Acidic residues" evidence="5">
    <location>
        <begin position="765"/>
        <end position="775"/>
    </location>
</feature>
<evidence type="ECO:0000256" key="3">
    <source>
        <dbReference type="ARBA" id="ARBA00021502"/>
    </source>
</evidence>
<dbReference type="OMA" id="GGWEILR"/>
<dbReference type="AlphaFoldDB" id="N1QEX3"/>
<feature type="compositionally biased region" description="Acidic residues" evidence="5">
    <location>
        <begin position="599"/>
        <end position="625"/>
    </location>
</feature>
<accession>N1QEX3</accession>
<dbReference type="eggNOG" id="ENOG502QSEW">
    <property type="taxonomic scope" value="Eukaryota"/>
</dbReference>
<evidence type="ECO:0000256" key="5">
    <source>
        <dbReference type="SAM" id="MobiDB-lite"/>
    </source>
</evidence>
<evidence type="ECO:0000313" key="7">
    <source>
        <dbReference type="EMBL" id="EMF11728.1"/>
    </source>
</evidence>
<dbReference type="STRING" id="692275.N1QEX3"/>
<dbReference type="PANTHER" id="PTHR34105:SF1">
    <property type="entry name" value="PROLINE-, GLUTAMIC ACID- AND LEUCINE-RICH PROTEIN 1"/>
    <property type="match status" value="1"/>
</dbReference>
<evidence type="ECO:0000259" key="6">
    <source>
        <dbReference type="Pfam" id="PF08167"/>
    </source>
</evidence>
<comment type="subcellular location">
    <subcellularLocation>
        <location evidence="1">Nucleus</location>
    </subcellularLocation>
</comment>
<dbReference type="SUPFAM" id="SSF48371">
    <property type="entry name" value="ARM repeat"/>
    <property type="match status" value="1"/>
</dbReference>
<evidence type="ECO:0000256" key="1">
    <source>
        <dbReference type="ARBA" id="ARBA00004123"/>
    </source>
</evidence>
<keyword evidence="4" id="KW-0539">Nucleus</keyword>
<protein>
    <recommendedName>
        <fullName evidence="3">Pre-rRNA-processing protein RIX1</fullName>
    </recommendedName>
</protein>
<organism evidence="7 8">
    <name type="scientific">Sphaerulina musiva (strain SO2202)</name>
    <name type="common">Poplar stem canker fungus</name>
    <name type="synonym">Septoria musiva</name>
    <dbReference type="NCBI Taxonomy" id="692275"/>
    <lineage>
        <taxon>Eukaryota</taxon>
        <taxon>Fungi</taxon>
        <taxon>Dikarya</taxon>
        <taxon>Ascomycota</taxon>
        <taxon>Pezizomycotina</taxon>
        <taxon>Dothideomycetes</taxon>
        <taxon>Dothideomycetidae</taxon>
        <taxon>Mycosphaerellales</taxon>
        <taxon>Mycosphaerellaceae</taxon>
        <taxon>Sphaerulina</taxon>
    </lineage>
</organism>
<proteinExistence type="inferred from homology"/>
<dbReference type="EMBL" id="KB456265">
    <property type="protein sequence ID" value="EMF11728.1"/>
    <property type="molecule type" value="Genomic_DNA"/>
</dbReference>
<dbReference type="PANTHER" id="PTHR34105">
    <property type="entry name" value="PROLINE-, GLUTAMIC ACID- AND LEUCINE-RICH PROTEIN 1"/>
    <property type="match status" value="1"/>
</dbReference>
<feature type="region of interest" description="Disordered" evidence="5">
    <location>
        <begin position="589"/>
        <end position="659"/>
    </location>
</feature>
<comment type="similarity">
    <text evidence="2">Belongs to the RIX1/PELP1 family.</text>
</comment>
<feature type="region of interest" description="Disordered" evidence="5">
    <location>
        <begin position="692"/>
        <end position="712"/>
    </location>
</feature>
<dbReference type="InterPro" id="IPR012583">
    <property type="entry name" value="RIX1_N"/>
</dbReference>